<reference evidence="2 3" key="1">
    <citation type="journal article" date="2015" name="Fungal Genet. Biol.">
        <title>Evolution of novel wood decay mechanisms in Agaricales revealed by the genome sequences of Fistulina hepatica and Cylindrobasidium torrendii.</title>
        <authorList>
            <person name="Floudas D."/>
            <person name="Held B.W."/>
            <person name="Riley R."/>
            <person name="Nagy L.G."/>
            <person name="Koehler G."/>
            <person name="Ransdell A.S."/>
            <person name="Younus H."/>
            <person name="Chow J."/>
            <person name="Chiniquy J."/>
            <person name="Lipzen A."/>
            <person name="Tritt A."/>
            <person name="Sun H."/>
            <person name="Haridas S."/>
            <person name="LaButti K."/>
            <person name="Ohm R.A."/>
            <person name="Kues U."/>
            <person name="Blanchette R.A."/>
            <person name="Grigoriev I.V."/>
            <person name="Minto R.E."/>
            <person name="Hibbett D.S."/>
        </authorList>
    </citation>
    <scope>NUCLEOTIDE SEQUENCE [LARGE SCALE GENOMIC DNA]</scope>
    <source>
        <strain evidence="2 3">FP15055 ss-10</strain>
    </source>
</reference>
<dbReference type="OrthoDB" id="2310204at2759"/>
<gene>
    <name evidence="2" type="ORF">CYLTODRAFT_420859</name>
</gene>
<name>A0A0D7BHY3_9AGAR</name>
<protein>
    <recommendedName>
        <fullName evidence="4">Polysaccharide lyase family 14 protein</fullName>
    </recommendedName>
</protein>
<proteinExistence type="predicted"/>
<evidence type="ECO:0008006" key="4">
    <source>
        <dbReference type="Google" id="ProtNLM"/>
    </source>
</evidence>
<keyword evidence="3" id="KW-1185">Reference proteome</keyword>
<dbReference type="EMBL" id="KN880487">
    <property type="protein sequence ID" value="KIY69251.1"/>
    <property type="molecule type" value="Genomic_DNA"/>
</dbReference>
<evidence type="ECO:0000256" key="1">
    <source>
        <dbReference type="SAM" id="SignalP"/>
    </source>
</evidence>
<evidence type="ECO:0000313" key="2">
    <source>
        <dbReference type="EMBL" id="KIY69251.1"/>
    </source>
</evidence>
<evidence type="ECO:0000313" key="3">
    <source>
        <dbReference type="Proteomes" id="UP000054007"/>
    </source>
</evidence>
<organism evidence="2 3">
    <name type="scientific">Cylindrobasidium torrendii FP15055 ss-10</name>
    <dbReference type="NCBI Taxonomy" id="1314674"/>
    <lineage>
        <taxon>Eukaryota</taxon>
        <taxon>Fungi</taxon>
        <taxon>Dikarya</taxon>
        <taxon>Basidiomycota</taxon>
        <taxon>Agaricomycotina</taxon>
        <taxon>Agaricomycetes</taxon>
        <taxon>Agaricomycetidae</taxon>
        <taxon>Agaricales</taxon>
        <taxon>Marasmiineae</taxon>
        <taxon>Physalacriaceae</taxon>
        <taxon>Cylindrobasidium</taxon>
    </lineage>
</organism>
<sequence>MDRLPAFTLLLCLPTLNYAAEITPWPSLSLSRRGDFTPSKDGFYDPAENGGSFLTHATPDGLGEPINAILTAKSDSDVLVDSEEDGGLRNYFLSFQMGSECLGQHSGTPQTANLGDGNDWVNETAVIRYDYGDPQLGTCTETIKGGNHFRYWVQDGKAHGTGAIFMACSYEKPISEYHDIVPDGYNLGRDYMLGNITGSLIPTANLTNTTTFEGTTSFGGYTYKTNIRYVSGLLPNTSIGINHNGSVPVNGRNAIDGLVALLDVSITTRPDKPDAAWRSTPAMFCVLLAVLASAVTFS</sequence>
<dbReference type="AlphaFoldDB" id="A0A0D7BHY3"/>
<accession>A0A0D7BHY3</accession>
<dbReference type="Proteomes" id="UP000054007">
    <property type="component" value="Unassembled WGS sequence"/>
</dbReference>
<keyword evidence="1" id="KW-0732">Signal</keyword>
<feature type="signal peptide" evidence="1">
    <location>
        <begin position="1"/>
        <end position="19"/>
    </location>
</feature>
<feature type="chain" id="PRO_5002316998" description="Polysaccharide lyase family 14 protein" evidence="1">
    <location>
        <begin position="20"/>
        <end position="298"/>
    </location>
</feature>
<dbReference type="STRING" id="1314674.A0A0D7BHY3"/>